<dbReference type="InterPro" id="IPR052524">
    <property type="entry name" value="MFS_Cyanate_Porter"/>
</dbReference>
<evidence type="ECO:0000313" key="8">
    <source>
        <dbReference type="Proteomes" id="UP001183648"/>
    </source>
</evidence>
<gene>
    <name evidence="7" type="ORF">J2S63_003804</name>
</gene>
<feature type="transmembrane region" description="Helical" evidence="5">
    <location>
        <begin position="183"/>
        <end position="203"/>
    </location>
</feature>
<keyword evidence="2 5" id="KW-0812">Transmembrane</keyword>
<evidence type="ECO:0000256" key="1">
    <source>
        <dbReference type="ARBA" id="ARBA00004651"/>
    </source>
</evidence>
<dbReference type="Pfam" id="PF07690">
    <property type="entry name" value="MFS_1"/>
    <property type="match status" value="1"/>
</dbReference>
<evidence type="ECO:0000313" key="7">
    <source>
        <dbReference type="EMBL" id="MDR7364251.1"/>
    </source>
</evidence>
<dbReference type="EMBL" id="JAVDYG010000001">
    <property type="protein sequence ID" value="MDR7364251.1"/>
    <property type="molecule type" value="Genomic_DNA"/>
</dbReference>
<sequence length="410" mass="42038">MAHAPLPDSRALARRAPGDHGARAVLVLLALLALAFNLRPAASSVGPLVEEVERGLGLSSASAGLLTALPVLSFAAFGGLAPWLASRLGVHRLSMLGLVTTVAGLGWRAATSSPSLFLVASVLGLAGMATANVLLPSLVKLHFPTRVGPVTALYTTVLAVGLTAASVLSVPAAHALGSWRWGLGIWAVAAALAALPWLGLVGHDTRAETRPHAITMRQVAGTRLGRMTAVAFGLQSLQAYAVFGWVAQVYRDAGYSATDAGLLLGLLTGIGIPVSLLIPTLAARRPSQVWLMLSLLSLLPLGLLGLALAPTAAPWAWAVLIGVSQGTFPLILTLLGLRTRTSEGTAALSGFSQSTGYVLAALGPFGMSILHDATDGWTVPLLCLAALAVPLAAAGTAVARPAYLEYELGR</sequence>
<dbReference type="SUPFAM" id="SSF103473">
    <property type="entry name" value="MFS general substrate transporter"/>
    <property type="match status" value="1"/>
</dbReference>
<dbReference type="Gene3D" id="1.20.1250.20">
    <property type="entry name" value="MFS general substrate transporter like domains"/>
    <property type="match status" value="1"/>
</dbReference>
<accession>A0ABU2C0R3</accession>
<comment type="caution">
    <text evidence="7">The sequence shown here is derived from an EMBL/GenBank/DDBJ whole genome shotgun (WGS) entry which is preliminary data.</text>
</comment>
<feature type="transmembrane region" description="Helical" evidence="5">
    <location>
        <begin position="377"/>
        <end position="399"/>
    </location>
</feature>
<dbReference type="PANTHER" id="PTHR23523:SF2">
    <property type="entry name" value="2-NITROIMIDAZOLE TRANSPORTER"/>
    <property type="match status" value="1"/>
</dbReference>
<dbReference type="InterPro" id="IPR020846">
    <property type="entry name" value="MFS_dom"/>
</dbReference>
<keyword evidence="4 5" id="KW-0472">Membrane</keyword>
<reference evidence="7 8" key="1">
    <citation type="submission" date="2023-07" db="EMBL/GenBank/DDBJ databases">
        <title>Sequencing the genomes of 1000 actinobacteria strains.</title>
        <authorList>
            <person name="Klenk H.-P."/>
        </authorList>
    </citation>
    <scope>NUCLEOTIDE SEQUENCE [LARGE SCALE GENOMIC DNA]</scope>
    <source>
        <strain evidence="7 8">DSM 19426</strain>
    </source>
</reference>
<feature type="transmembrane region" description="Helical" evidence="5">
    <location>
        <begin position="93"/>
        <end position="110"/>
    </location>
</feature>
<dbReference type="PANTHER" id="PTHR23523">
    <property type="match status" value="1"/>
</dbReference>
<proteinExistence type="predicted"/>
<feature type="transmembrane region" description="Helical" evidence="5">
    <location>
        <begin position="347"/>
        <end position="371"/>
    </location>
</feature>
<feature type="transmembrane region" description="Helical" evidence="5">
    <location>
        <begin position="151"/>
        <end position="177"/>
    </location>
</feature>
<evidence type="ECO:0000259" key="6">
    <source>
        <dbReference type="PROSITE" id="PS50850"/>
    </source>
</evidence>
<feature type="domain" description="Major facilitator superfamily (MFS) profile" evidence="6">
    <location>
        <begin position="25"/>
        <end position="403"/>
    </location>
</feature>
<feature type="transmembrane region" description="Helical" evidence="5">
    <location>
        <begin position="58"/>
        <end position="81"/>
    </location>
</feature>
<feature type="transmembrane region" description="Helical" evidence="5">
    <location>
        <begin position="224"/>
        <end position="248"/>
    </location>
</feature>
<feature type="transmembrane region" description="Helical" evidence="5">
    <location>
        <begin position="289"/>
        <end position="309"/>
    </location>
</feature>
<dbReference type="InterPro" id="IPR011701">
    <property type="entry name" value="MFS"/>
</dbReference>
<evidence type="ECO:0000256" key="2">
    <source>
        <dbReference type="ARBA" id="ARBA00022692"/>
    </source>
</evidence>
<keyword evidence="8" id="KW-1185">Reference proteome</keyword>
<dbReference type="InterPro" id="IPR036259">
    <property type="entry name" value="MFS_trans_sf"/>
</dbReference>
<feature type="transmembrane region" description="Helical" evidence="5">
    <location>
        <begin position="260"/>
        <end position="282"/>
    </location>
</feature>
<keyword evidence="3 5" id="KW-1133">Transmembrane helix</keyword>
<dbReference type="Proteomes" id="UP001183648">
    <property type="component" value="Unassembled WGS sequence"/>
</dbReference>
<organism evidence="7 8">
    <name type="scientific">Nocardioides marmoribigeumensis</name>
    <dbReference type="NCBI Taxonomy" id="433649"/>
    <lineage>
        <taxon>Bacteria</taxon>
        <taxon>Bacillati</taxon>
        <taxon>Actinomycetota</taxon>
        <taxon>Actinomycetes</taxon>
        <taxon>Propionibacteriales</taxon>
        <taxon>Nocardioidaceae</taxon>
        <taxon>Nocardioides</taxon>
    </lineage>
</organism>
<dbReference type="RefSeq" id="WP_310305698.1">
    <property type="nucleotide sequence ID" value="NZ_BAAAPS010000005.1"/>
</dbReference>
<feature type="transmembrane region" description="Helical" evidence="5">
    <location>
        <begin position="116"/>
        <end position="139"/>
    </location>
</feature>
<feature type="transmembrane region" description="Helical" evidence="5">
    <location>
        <begin position="21"/>
        <end position="38"/>
    </location>
</feature>
<evidence type="ECO:0000256" key="3">
    <source>
        <dbReference type="ARBA" id="ARBA00022989"/>
    </source>
</evidence>
<name>A0ABU2C0R3_9ACTN</name>
<dbReference type="PROSITE" id="PS50850">
    <property type="entry name" value="MFS"/>
    <property type="match status" value="1"/>
</dbReference>
<feature type="transmembrane region" description="Helical" evidence="5">
    <location>
        <begin position="315"/>
        <end position="335"/>
    </location>
</feature>
<evidence type="ECO:0000256" key="5">
    <source>
        <dbReference type="SAM" id="Phobius"/>
    </source>
</evidence>
<evidence type="ECO:0000256" key="4">
    <source>
        <dbReference type="ARBA" id="ARBA00023136"/>
    </source>
</evidence>
<protein>
    <submittedName>
        <fullName evidence="7">CP family cyanate transporter-like MFS transporter</fullName>
    </submittedName>
</protein>
<comment type="subcellular location">
    <subcellularLocation>
        <location evidence="1">Cell membrane</location>
        <topology evidence="1">Multi-pass membrane protein</topology>
    </subcellularLocation>
</comment>